<protein>
    <submittedName>
        <fullName evidence="4">Uncharacterized protein LOC114330563 isoform X2</fullName>
    </submittedName>
</protein>
<name>A0A6P7FIK4_DIAVI</name>
<reference evidence="4" key="1">
    <citation type="submission" date="2025-04" db="UniProtKB">
        <authorList>
            <consortium name="RefSeq"/>
        </authorList>
    </citation>
    <scope>IDENTIFICATION</scope>
    <source>
        <tissue evidence="4">Whole insect</tissue>
    </source>
</reference>
<sequence>MSSVPAKIVFLLFTIIVLITKIKSQNDVHSKNRDPVYCRRLCSSARFACQPTNCKDGQVEGYKPELCRCCTECYTKLNEGDKCGDNDEAICDQGLTCRNNVCRKEAEPL</sequence>
<dbReference type="OrthoDB" id="6713042at2759"/>
<dbReference type="Proteomes" id="UP001652700">
    <property type="component" value="Unplaced"/>
</dbReference>
<dbReference type="RefSeq" id="XP_028135746.1">
    <property type="nucleotide sequence ID" value="XM_028279945.1"/>
</dbReference>
<evidence type="ECO:0000313" key="3">
    <source>
        <dbReference type="Proteomes" id="UP001652700"/>
    </source>
</evidence>
<accession>A0A6P7FIK4</accession>
<keyword evidence="1" id="KW-0732">Signal</keyword>
<dbReference type="GeneID" id="114330563"/>
<evidence type="ECO:0000313" key="2">
    <source>
        <dbReference type="EnsemblMetazoa" id="XP_028135746.1"/>
    </source>
</evidence>
<feature type="signal peptide" evidence="1">
    <location>
        <begin position="1"/>
        <end position="24"/>
    </location>
</feature>
<proteinExistence type="predicted"/>
<reference evidence="2" key="2">
    <citation type="submission" date="2025-05" db="UniProtKB">
        <authorList>
            <consortium name="EnsemblMetazoa"/>
        </authorList>
    </citation>
    <scope>IDENTIFICATION</scope>
</reference>
<keyword evidence="3" id="KW-1185">Reference proteome</keyword>
<dbReference type="EnsemblMetazoa" id="XM_028279945.2">
    <property type="protein sequence ID" value="XP_028135746.1"/>
    <property type="gene ID" value="LOC114330563"/>
</dbReference>
<evidence type="ECO:0000313" key="4">
    <source>
        <dbReference type="RefSeq" id="XP_028135746.1"/>
    </source>
</evidence>
<feature type="chain" id="PRO_5028174712" evidence="1">
    <location>
        <begin position="25"/>
        <end position="109"/>
    </location>
</feature>
<evidence type="ECO:0000256" key="1">
    <source>
        <dbReference type="SAM" id="SignalP"/>
    </source>
</evidence>
<dbReference type="AlphaFoldDB" id="A0A6P7FIK4"/>
<gene>
    <name evidence="4" type="primary">LOC114330563</name>
</gene>
<organism evidence="4">
    <name type="scientific">Diabrotica virgifera virgifera</name>
    <name type="common">western corn rootworm</name>
    <dbReference type="NCBI Taxonomy" id="50390"/>
    <lineage>
        <taxon>Eukaryota</taxon>
        <taxon>Metazoa</taxon>
        <taxon>Ecdysozoa</taxon>
        <taxon>Arthropoda</taxon>
        <taxon>Hexapoda</taxon>
        <taxon>Insecta</taxon>
        <taxon>Pterygota</taxon>
        <taxon>Neoptera</taxon>
        <taxon>Endopterygota</taxon>
        <taxon>Coleoptera</taxon>
        <taxon>Polyphaga</taxon>
        <taxon>Cucujiformia</taxon>
        <taxon>Chrysomeloidea</taxon>
        <taxon>Chrysomelidae</taxon>
        <taxon>Galerucinae</taxon>
        <taxon>Diabroticina</taxon>
        <taxon>Diabroticites</taxon>
        <taxon>Diabrotica</taxon>
    </lineage>
</organism>